<evidence type="ECO:0000313" key="4">
    <source>
        <dbReference type="EMBL" id="GKT23341.1"/>
    </source>
</evidence>
<dbReference type="Gene3D" id="3.90.79.10">
    <property type="entry name" value="Nucleoside Triphosphate Pyrophosphohydrolase"/>
    <property type="match status" value="1"/>
</dbReference>
<evidence type="ECO:0000259" key="3">
    <source>
        <dbReference type="PROSITE" id="PS51462"/>
    </source>
</evidence>
<keyword evidence="1" id="KW-0378">Hydrolase</keyword>
<reference evidence="4" key="1">
    <citation type="submission" date="2022-03" db="EMBL/GenBank/DDBJ databases">
        <title>Draft genome sequence of Aduncisulcus paluster, a free-living microaerophilic Fornicata.</title>
        <authorList>
            <person name="Yuyama I."/>
            <person name="Kume K."/>
            <person name="Tamura T."/>
            <person name="Inagaki Y."/>
            <person name="Hashimoto T."/>
        </authorList>
    </citation>
    <scope>NUCLEOTIDE SEQUENCE</scope>
    <source>
        <strain evidence="4">NY0171</strain>
    </source>
</reference>
<sequence length="358" mass="41540">MSEDELSEEEVFWELLQDLFDLSSDELAIPRLIYTISTRLFFKFNDDYSDSDTLIPQDDSSITPNEKDKWRFSRSFLDHACNFIHEGRKIPSKVAERLLELHDIPIKSYISIQVSYKKRIPRIVCALFDRDLEHVLAVQDVSSGNYSLPGGKFHQNESVLDACIREIKEELDITINSDMVLDYDYSDKKTYIEYVVPVHLPITTSDVISIQKKEITKAIWIKLSDVTRTISIDGKNKVGMFRFKEFSRDFPRWVEQFKSKERSKSSSKRDKKPVKKVKNKPKSRQYKKKKTGTLASKLKETEIPSLTTSKTTAPQTTDISFSLAETLKSLPSFRVKYSFSLSKDDKEKIKKTIDKIFP</sequence>
<dbReference type="PANTHER" id="PTHR23114">
    <property type="entry name" value="M7GPPPN-MRNA HYDROLASE"/>
    <property type="match status" value="1"/>
</dbReference>
<dbReference type="EMBL" id="BQXS01012457">
    <property type="protein sequence ID" value="GKT23341.1"/>
    <property type="molecule type" value="Genomic_DNA"/>
</dbReference>
<dbReference type="SUPFAM" id="SSF55811">
    <property type="entry name" value="Nudix"/>
    <property type="match status" value="1"/>
</dbReference>
<dbReference type="InterPro" id="IPR020084">
    <property type="entry name" value="NUDIX_hydrolase_CS"/>
</dbReference>
<dbReference type="PROSITE" id="PS51462">
    <property type="entry name" value="NUDIX"/>
    <property type="match status" value="1"/>
</dbReference>
<gene>
    <name evidence="4" type="ORF">ADUPG1_012401</name>
</gene>
<dbReference type="Pfam" id="PF00293">
    <property type="entry name" value="NUDIX"/>
    <property type="match status" value="1"/>
</dbReference>
<keyword evidence="5" id="KW-1185">Reference proteome</keyword>
<evidence type="ECO:0000256" key="1">
    <source>
        <dbReference type="ARBA" id="ARBA00022801"/>
    </source>
</evidence>
<dbReference type="PANTHER" id="PTHR23114:SF17">
    <property type="entry name" value="M7GPPPN-MRNA HYDROLASE"/>
    <property type="match status" value="1"/>
</dbReference>
<organism evidence="4 5">
    <name type="scientific">Aduncisulcus paluster</name>
    <dbReference type="NCBI Taxonomy" id="2918883"/>
    <lineage>
        <taxon>Eukaryota</taxon>
        <taxon>Metamonada</taxon>
        <taxon>Carpediemonas-like organisms</taxon>
        <taxon>Aduncisulcus</taxon>
    </lineage>
</organism>
<name>A0ABQ5K323_9EUKA</name>
<proteinExistence type="predicted"/>
<feature type="domain" description="Nudix hydrolase" evidence="3">
    <location>
        <begin position="118"/>
        <end position="244"/>
    </location>
</feature>
<feature type="region of interest" description="Disordered" evidence="2">
    <location>
        <begin position="260"/>
        <end position="291"/>
    </location>
</feature>
<accession>A0ABQ5K323</accession>
<evidence type="ECO:0000313" key="5">
    <source>
        <dbReference type="Proteomes" id="UP001057375"/>
    </source>
</evidence>
<protein>
    <recommendedName>
        <fullName evidence="3">Nudix hydrolase domain-containing protein</fullName>
    </recommendedName>
</protein>
<dbReference type="InterPro" id="IPR000086">
    <property type="entry name" value="NUDIX_hydrolase_dom"/>
</dbReference>
<evidence type="ECO:0000256" key="2">
    <source>
        <dbReference type="SAM" id="MobiDB-lite"/>
    </source>
</evidence>
<dbReference type="PROSITE" id="PS00893">
    <property type="entry name" value="NUDIX_BOX"/>
    <property type="match status" value="1"/>
</dbReference>
<feature type="compositionally biased region" description="Basic residues" evidence="2">
    <location>
        <begin position="269"/>
        <end position="291"/>
    </location>
</feature>
<comment type="caution">
    <text evidence="4">The sequence shown here is derived from an EMBL/GenBank/DDBJ whole genome shotgun (WGS) entry which is preliminary data.</text>
</comment>
<dbReference type="InterPro" id="IPR015797">
    <property type="entry name" value="NUDIX_hydrolase-like_dom_sf"/>
</dbReference>
<dbReference type="Proteomes" id="UP001057375">
    <property type="component" value="Unassembled WGS sequence"/>
</dbReference>